<feature type="domain" description="MmgE/PrpD C-terminal" evidence="3">
    <location>
        <begin position="264"/>
        <end position="363"/>
    </location>
</feature>
<accession>A0A347UE47</accession>
<dbReference type="SUPFAM" id="SSF103378">
    <property type="entry name" value="2-methylcitrate dehydratase PrpD"/>
    <property type="match status" value="1"/>
</dbReference>
<dbReference type="GO" id="GO:0016829">
    <property type="term" value="F:lyase activity"/>
    <property type="evidence" value="ECO:0007669"/>
    <property type="project" value="InterPro"/>
</dbReference>
<evidence type="ECO:0000259" key="3">
    <source>
        <dbReference type="Pfam" id="PF19305"/>
    </source>
</evidence>
<protein>
    <submittedName>
        <fullName evidence="4">MmgE/PrpD family protein</fullName>
    </submittedName>
</protein>
<dbReference type="InterPro" id="IPR042188">
    <property type="entry name" value="MmgE/PrpD_sf_2"/>
</dbReference>
<dbReference type="EMBL" id="CP032125">
    <property type="protein sequence ID" value="AXX97125.1"/>
    <property type="molecule type" value="Genomic_DNA"/>
</dbReference>
<dbReference type="Gene3D" id="1.10.4100.10">
    <property type="entry name" value="2-methylcitrate dehydratase PrpD"/>
    <property type="match status" value="1"/>
</dbReference>
<dbReference type="InterPro" id="IPR045337">
    <property type="entry name" value="MmgE_PrpD_C"/>
</dbReference>
<feature type="domain" description="MmgE/PrpD N-terminal" evidence="2">
    <location>
        <begin position="9"/>
        <end position="227"/>
    </location>
</feature>
<name>A0A347UE47_9RHOB</name>
<evidence type="ECO:0000313" key="4">
    <source>
        <dbReference type="EMBL" id="AXX97125.1"/>
    </source>
</evidence>
<organism evidence="4 5">
    <name type="scientific">Profundibacter amoris</name>
    <dbReference type="NCBI Taxonomy" id="2171755"/>
    <lineage>
        <taxon>Bacteria</taxon>
        <taxon>Pseudomonadati</taxon>
        <taxon>Pseudomonadota</taxon>
        <taxon>Alphaproteobacteria</taxon>
        <taxon>Rhodobacterales</taxon>
        <taxon>Paracoccaceae</taxon>
        <taxon>Profundibacter</taxon>
    </lineage>
</organism>
<dbReference type="Proteomes" id="UP000261704">
    <property type="component" value="Chromosome"/>
</dbReference>
<dbReference type="RefSeq" id="WP_118941783.1">
    <property type="nucleotide sequence ID" value="NZ_CP032125.1"/>
</dbReference>
<evidence type="ECO:0000256" key="1">
    <source>
        <dbReference type="ARBA" id="ARBA00006174"/>
    </source>
</evidence>
<gene>
    <name evidence="4" type="ORF">BAR1_03770</name>
</gene>
<dbReference type="OrthoDB" id="9795089at2"/>
<dbReference type="AlphaFoldDB" id="A0A347UE47"/>
<dbReference type="KEGG" id="pamo:BAR1_03770"/>
<dbReference type="InterPro" id="IPR045336">
    <property type="entry name" value="MmgE_PrpD_N"/>
</dbReference>
<keyword evidence="5" id="KW-1185">Reference proteome</keyword>
<proteinExistence type="inferred from homology"/>
<dbReference type="InterPro" id="IPR036148">
    <property type="entry name" value="MmgE/PrpD_sf"/>
</dbReference>
<dbReference type="InterPro" id="IPR005656">
    <property type="entry name" value="MmgE_PrpD"/>
</dbReference>
<comment type="similarity">
    <text evidence="1">Belongs to the PrpD family.</text>
</comment>
<dbReference type="InterPro" id="IPR042183">
    <property type="entry name" value="MmgE/PrpD_sf_1"/>
</dbReference>
<dbReference type="Gene3D" id="3.30.1330.120">
    <property type="entry name" value="2-methylcitrate dehydratase PrpD"/>
    <property type="match status" value="1"/>
</dbReference>
<evidence type="ECO:0000313" key="5">
    <source>
        <dbReference type="Proteomes" id="UP000261704"/>
    </source>
</evidence>
<dbReference type="PANTHER" id="PTHR16943">
    <property type="entry name" value="2-METHYLCITRATE DEHYDRATASE-RELATED"/>
    <property type="match status" value="1"/>
</dbReference>
<dbReference type="PANTHER" id="PTHR16943:SF8">
    <property type="entry name" value="2-METHYLCITRATE DEHYDRATASE"/>
    <property type="match status" value="1"/>
</dbReference>
<dbReference type="Pfam" id="PF19305">
    <property type="entry name" value="MmgE_PrpD_C"/>
    <property type="match status" value="1"/>
</dbReference>
<dbReference type="Pfam" id="PF03972">
    <property type="entry name" value="MmgE_PrpD_N"/>
    <property type="match status" value="1"/>
</dbReference>
<evidence type="ECO:0000259" key="2">
    <source>
        <dbReference type="Pfam" id="PF03972"/>
    </source>
</evidence>
<reference evidence="4 5" key="1">
    <citation type="submission" date="2018-09" db="EMBL/GenBank/DDBJ databases">
        <title>Profundibacter amoris BAR1 gen. nov., sp. nov., a new member of the Roseobacter clade isolated at Lokis Castle Vent Field on the Arctic Mid-Oceanic Ridge.</title>
        <authorList>
            <person name="Le Moine Bauer S."/>
            <person name="Sjoeberg A.G."/>
            <person name="L'Haridon S."/>
            <person name="Stokke R."/>
            <person name="Roalkvam I."/>
            <person name="Steen I.H."/>
            <person name="Dahle H."/>
        </authorList>
    </citation>
    <scope>NUCLEOTIDE SEQUENCE [LARGE SCALE GENOMIC DNA]</scope>
    <source>
        <strain evidence="4 5">BAR1</strain>
    </source>
</reference>
<sequence>MNDSGFQDAIVEFALGLEWSGVPEDVREVFRLSLLDWCAVGLAGVNEPVSVKLRDMVLAEGGRGEAFVFGADVALPARAAALANGAISHALDFDDTHFLHIGHPSVTIFPAALAVAQRVGATGAEFLAAALAGYEASVRIGHWLGRAHYEAGFHMTATAGCFGATIAAARLMGADAVQMGAALGLASTRASGLKAQFGSMGKPYNAGMAASAGVEAALLAVSGMTSDASGLGSFAAGHAGERNAAALGELGQVFVTSAVSHKFHACCHGTHAALEALAKLDVAAGEVTGVQITVHPRWLKVCNLAEPLTGLEAKFSYRMCFAFALAGLETGALATFADENCADPRLRALRDLVAVQGDASLADGAARVLVNCHGDMARQAEFDLDQVLPLPQRRDRVQAKAAVLIGEDKTRQIWARIENLEVTRNMSGFISAQ</sequence>